<dbReference type="PROSITE" id="PS51198">
    <property type="entry name" value="UVRD_HELICASE_ATP_BIND"/>
    <property type="match status" value="1"/>
</dbReference>
<comment type="similarity">
    <text evidence="1">Belongs to the helicase family. UvrD subfamily.</text>
</comment>
<dbReference type="InterPro" id="IPR014016">
    <property type="entry name" value="UvrD-like_ATP-bd"/>
</dbReference>
<dbReference type="GO" id="GO:0005524">
    <property type="term" value="F:ATP binding"/>
    <property type="evidence" value="ECO:0007669"/>
    <property type="project" value="UniProtKB-UniRule"/>
</dbReference>
<gene>
    <name evidence="12" type="ORF">EC841_101632</name>
</gene>
<keyword evidence="2 10" id="KW-0547">Nucleotide-binding</keyword>
<dbReference type="RefSeq" id="WP_132510500.1">
    <property type="nucleotide sequence ID" value="NZ_SLYQ01000001.1"/>
</dbReference>
<dbReference type="AlphaFoldDB" id="A0ABD7QQE3"/>
<keyword evidence="6" id="KW-0413">Isomerase</keyword>
<evidence type="ECO:0000313" key="12">
    <source>
        <dbReference type="EMBL" id="TCQ76819.1"/>
    </source>
</evidence>
<sequence>MANQWAPSFWGRKLTRSSRWRLSLQETVLSLSLDGLIHQIDINDKSSCHFHTGLLWTDITFHDAHAQKIVIDGLPNAKAALLRRALEEISASVQRLTDLAFIRQSISTINNWLAHKARREETATQQRRWFTHEMQSNLESAKPRIDDGRIAHLLQQPLLIAALEAEVPAILRALEQWKMDHRPAWKTMNANHTERELKACKSLFDRIERQPLTVEQAKAAICFDNRVQVIASAGSGKTSTMVAKAAYAIDRGIVDAQEIIILAFNKQAANELGERCKTAFTRAGFQGAAVETSTFHALGLTILGKASGRKPNVPVWAIDQTAGILKLRAIVGRLTASSTAFFVQWNIFRFVFNRDLPAFGVAEAANAWDAQGNSFILTIDNHRVRSQEEAAICNWLFLNGVNYRYEAPYEFDTADENHRQYHPDFYYPDIGLYHEHFALNASGHPPEHFTDYLAGVEWKRALHKARGTAMIETTSAQLRSGNAFEHLTHELTSRGITLNPDPHREAPENGEQPMKQDELLGLMRMFISHAKSNVLSINDIRQRLSASPSLLLHYRNQLFLNLVAPVLSEWDAELASEGGIDFEDMLNMAAESLESGRYTSPFALVMADEFQDASYARARLCRALMQKPGQFLFTVGDDWQSINRFAGADLSVMSAFHSWFGDGQTLKLERTFRCPQPLCDISSQFISRNPNQIGKNVHSTAPLRGPVMQAFQVEQKNGLANAIDEFIMKLAKGVQTGEIPAGIKGKVSVFVLGRYNADRQYLPERSFRFSEWLDVSFLTIHRAKGSEADYVILPEMVTVRKGRSFPNTRYDDPVLTLAMPEGDHFPHAEERRLFYVAMTRARRSVAMFTVKGRYSVFLEELLHEGALSIIDAQGKAVEESRCPACRQGAIVLRKGPHGSFHACSNYPDCCYKPARLASTHAFAAAR</sequence>
<dbReference type="Gene3D" id="3.40.91.30">
    <property type="match status" value="1"/>
</dbReference>
<evidence type="ECO:0000256" key="9">
    <source>
        <dbReference type="ARBA" id="ARBA00048988"/>
    </source>
</evidence>
<dbReference type="InterPro" id="IPR013986">
    <property type="entry name" value="DExx_box_DNA_helicase_dom_sf"/>
</dbReference>
<dbReference type="EMBL" id="SLYQ01000001">
    <property type="protein sequence ID" value="TCQ76819.1"/>
    <property type="molecule type" value="Genomic_DNA"/>
</dbReference>
<evidence type="ECO:0000259" key="11">
    <source>
        <dbReference type="PROSITE" id="PS51198"/>
    </source>
</evidence>
<proteinExistence type="inferred from homology"/>
<evidence type="ECO:0000256" key="6">
    <source>
        <dbReference type="ARBA" id="ARBA00023235"/>
    </source>
</evidence>
<dbReference type="InterPro" id="IPR014017">
    <property type="entry name" value="DNA_helicase_UvrD-like_C"/>
</dbReference>
<dbReference type="Gene3D" id="1.10.10.160">
    <property type="match status" value="1"/>
</dbReference>
<feature type="binding site" evidence="10">
    <location>
        <begin position="231"/>
        <end position="238"/>
    </location>
    <ligand>
        <name>ATP</name>
        <dbReference type="ChEBI" id="CHEBI:30616"/>
    </ligand>
</feature>
<dbReference type="Gene3D" id="3.30.65.10">
    <property type="entry name" value="Bacterial Topoisomerase I, domain 1"/>
    <property type="match status" value="1"/>
</dbReference>
<comment type="caution">
    <text evidence="12">The sequence shown here is derived from an EMBL/GenBank/DDBJ whole genome shotgun (WGS) entry which is preliminary data.</text>
</comment>
<keyword evidence="5 10" id="KW-0067">ATP-binding</keyword>
<evidence type="ECO:0000256" key="5">
    <source>
        <dbReference type="ARBA" id="ARBA00022840"/>
    </source>
</evidence>
<dbReference type="Pfam" id="PF00580">
    <property type="entry name" value="UvrD-helicase"/>
    <property type="match status" value="2"/>
</dbReference>
<dbReference type="SUPFAM" id="SSF52540">
    <property type="entry name" value="P-loop containing nucleoside triphosphate hydrolases"/>
    <property type="match status" value="1"/>
</dbReference>
<dbReference type="Proteomes" id="UP000295263">
    <property type="component" value="Unassembled WGS sequence"/>
</dbReference>
<dbReference type="Pfam" id="PF13361">
    <property type="entry name" value="UvrD_C"/>
    <property type="match status" value="1"/>
</dbReference>
<name>A0ABD7QQE3_RAOOR</name>
<reference evidence="12 13" key="1">
    <citation type="submission" date="2019-03" db="EMBL/GenBank/DDBJ databases">
        <title>Genomic analyses of the natural microbiome of Caenorhabditis elegans.</title>
        <authorList>
            <person name="Samuel B."/>
        </authorList>
    </citation>
    <scope>NUCLEOTIDE SEQUENCE [LARGE SCALE GENOMIC DNA]</scope>
    <source>
        <strain evidence="12 13">JUb54</strain>
    </source>
</reference>
<evidence type="ECO:0000256" key="7">
    <source>
        <dbReference type="ARBA" id="ARBA00034617"/>
    </source>
</evidence>
<dbReference type="InterPro" id="IPR000212">
    <property type="entry name" value="DNA_helicase_UvrD/REP"/>
</dbReference>
<dbReference type="SUPFAM" id="SSF57783">
    <property type="entry name" value="Zinc beta-ribbon"/>
    <property type="match status" value="1"/>
</dbReference>
<accession>A0ABD7QQE3</accession>
<dbReference type="GO" id="GO:0043138">
    <property type="term" value="F:3'-5' DNA helicase activity"/>
    <property type="evidence" value="ECO:0007669"/>
    <property type="project" value="UniProtKB-EC"/>
</dbReference>
<dbReference type="PANTHER" id="PTHR11070">
    <property type="entry name" value="UVRD / RECB / PCRA DNA HELICASE FAMILY MEMBER"/>
    <property type="match status" value="1"/>
</dbReference>
<feature type="domain" description="UvrD-like helicase ATP-binding" evidence="11">
    <location>
        <begin position="210"/>
        <end position="675"/>
    </location>
</feature>
<dbReference type="EC" id="5.6.2.4" evidence="8"/>
<dbReference type="PANTHER" id="PTHR11070:SF63">
    <property type="entry name" value="DNA HELICASE IV"/>
    <property type="match status" value="1"/>
</dbReference>
<dbReference type="GO" id="GO:0016787">
    <property type="term" value="F:hydrolase activity"/>
    <property type="evidence" value="ECO:0007669"/>
    <property type="project" value="UniProtKB-UniRule"/>
</dbReference>
<keyword evidence="3 10" id="KW-0378">Hydrolase</keyword>
<comment type="catalytic activity">
    <reaction evidence="7">
        <text>Couples ATP hydrolysis with the unwinding of duplex DNA by translocating in the 3'-5' direction.</text>
        <dbReference type="EC" id="5.6.2.4"/>
    </reaction>
</comment>
<evidence type="ECO:0000256" key="2">
    <source>
        <dbReference type="ARBA" id="ARBA00022741"/>
    </source>
</evidence>
<dbReference type="Pfam" id="PF12462">
    <property type="entry name" value="Helicase_IV_N"/>
    <property type="match status" value="1"/>
</dbReference>
<dbReference type="InterPro" id="IPR022161">
    <property type="entry name" value="Helicase_IV_N"/>
</dbReference>
<evidence type="ECO:0000256" key="8">
    <source>
        <dbReference type="ARBA" id="ARBA00034808"/>
    </source>
</evidence>
<comment type="catalytic activity">
    <reaction evidence="9">
        <text>ATP + H2O = ADP + phosphate + H(+)</text>
        <dbReference type="Rhea" id="RHEA:13065"/>
        <dbReference type="ChEBI" id="CHEBI:15377"/>
        <dbReference type="ChEBI" id="CHEBI:15378"/>
        <dbReference type="ChEBI" id="CHEBI:30616"/>
        <dbReference type="ChEBI" id="CHEBI:43474"/>
        <dbReference type="ChEBI" id="CHEBI:456216"/>
        <dbReference type="EC" id="5.6.2.4"/>
    </reaction>
</comment>
<keyword evidence="4 10" id="KW-0347">Helicase</keyword>
<dbReference type="InterPro" id="IPR027417">
    <property type="entry name" value="P-loop_NTPase"/>
</dbReference>
<evidence type="ECO:0000256" key="1">
    <source>
        <dbReference type="ARBA" id="ARBA00009922"/>
    </source>
</evidence>
<evidence type="ECO:0000256" key="4">
    <source>
        <dbReference type="ARBA" id="ARBA00022806"/>
    </source>
</evidence>
<evidence type="ECO:0000256" key="10">
    <source>
        <dbReference type="PROSITE-ProRule" id="PRU00560"/>
    </source>
</evidence>
<dbReference type="Pfam" id="PF01396">
    <property type="entry name" value="Zn_ribbon_Top1"/>
    <property type="match status" value="1"/>
</dbReference>
<protein>
    <recommendedName>
        <fullName evidence="8">DNA 3'-5' helicase</fullName>
        <ecNumber evidence="8">5.6.2.4</ecNumber>
    </recommendedName>
</protein>
<organism evidence="12 13">
    <name type="scientific">Raoultella ornithinolytica</name>
    <name type="common">Klebsiella ornithinolytica</name>
    <dbReference type="NCBI Taxonomy" id="54291"/>
    <lineage>
        <taxon>Bacteria</taxon>
        <taxon>Pseudomonadati</taxon>
        <taxon>Pseudomonadota</taxon>
        <taxon>Gammaproteobacteria</taxon>
        <taxon>Enterobacterales</taxon>
        <taxon>Enterobacteriaceae</taxon>
        <taxon>Klebsiella/Raoultella group</taxon>
        <taxon>Raoultella</taxon>
    </lineage>
</organism>
<dbReference type="Gene3D" id="3.40.50.300">
    <property type="entry name" value="P-loop containing nucleotide triphosphate hydrolases"/>
    <property type="match status" value="3"/>
</dbReference>
<dbReference type="InterPro" id="IPR013498">
    <property type="entry name" value="Topo_IA_Znf"/>
</dbReference>
<evidence type="ECO:0000313" key="13">
    <source>
        <dbReference type="Proteomes" id="UP000295263"/>
    </source>
</evidence>
<evidence type="ECO:0000256" key="3">
    <source>
        <dbReference type="ARBA" id="ARBA00022801"/>
    </source>
</evidence>